<dbReference type="InterPro" id="IPR011006">
    <property type="entry name" value="CheY-like_superfamily"/>
</dbReference>
<keyword evidence="6 9" id="KW-0238">DNA-binding</keyword>
<gene>
    <name evidence="12" type="ORF">KI809_17250</name>
</gene>
<protein>
    <submittedName>
        <fullName evidence="12">Response regulator transcription factor</fullName>
    </submittedName>
</protein>
<keyword evidence="2" id="KW-0963">Cytoplasm</keyword>
<evidence type="ECO:0000259" key="11">
    <source>
        <dbReference type="PROSITE" id="PS51755"/>
    </source>
</evidence>
<dbReference type="EMBL" id="JAHCVJ010000008">
    <property type="protein sequence ID" value="MBT0666062.1"/>
    <property type="molecule type" value="Genomic_DNA"/>
</dbReference>
<feature type="domain" description="OmpR/PhoB-type" evidence="11">
    <location>
        <begin position="129"/>
        <end position="228"/>
    </location>
</feature>
<dbReference type="InterPro" id="IPR039420">
    <property type="entry name" value="WalR-like"/>
</dbReference>
<dbReference type="GO" id="GO:0000976">
    <property type="term" value="F:transcription cis-regulatory region binding"/>
    <property type="evidence" value="ECO:0007669"/>
    <property type="project" value="TreeGrafter"/>
</dbReference>
<dbReference type="InterPro" id="IPR036388">
    <property type="entry name" value="WH-like_DNA-bd_sf"/>
</dbReference>
<organism evidence="12 13">
    <name type="scientific">Geoanaerobacter pelophilus</name>
    <dbReference type="NCBI Taxonomy" id="60036"/>
    <lineage>
        <taxon>Bacteria</taxon>
        <taxon>Pseudomonadati</taxon>
        <taxon>Thermodesulfobacteriota</taxon>
        <taxon>Desulfuromonadia</taxon>
        <taxon>Geobacterales</taxon>
        <taxon>Geobacteraceae</taxon>
        <taxon>Geoanaerobacter</taxon>
    </lineage>
</organism>
<accession>A0AAW4L7B9</accession>
<keyword evidence="5" id="KW-0805">Transcription regulation</keyword>
<evidence type="ECO:0000256" key="3">
    <source>
        <dbReference type="ARBA" id="ARBA00022553"/>
    </source>
</evidence>
<keyword evidence="3 8" id="KW-0597">Phosphoprotein</keyword>
<evidence type="ECO:0000256" key="6">
    <source>
        <dbReference type="ARBA" id="ARBA00023125"/>
    </source>
</evidence>
<dbReference type="PROSITE" id="PS51755">
    <property type="entry name" value="OMPR_PHOB"/>
    <property type="match status" value="1"/>
</dbReference>
<dbReference type="RefSeq" id="WP_214172830.1">
    <property type="nucleotide sequence ID" value="NZ_JAHCVJ010000008.1"/>
</dbReference>
<dbReference type="SUPFAM" id="SSF46894">
    <property type="entry name" value="C-terminal effector domain of the bipartite response regulators"/>
    <property type="match status" value="1"/>
</dbReference>
<evidence type="ECO:0000256" key="8">
    <source>
        <dbReference type="PROSITE-ProRule" id="PRU00169"/>
    </source>
</evidence>
<dbReference type="GO" id="GO:0000156">
    <property type="term" value="F:phosphorelay response regulator activity"/>
    <property type="evidence" value="ECO:0007669"/>
    <property type="project" value="TreeGrafter"/>
</dbReference>
<dbReference type="GO" id="GO:0006355">
    <property type="term" value="P:regulation of DNA-templated transcription"/>
    <property type="evidence" value="ECO:0007669"/>
    <property type="project" value="InterPro"/>
</dbReference>
<evidence type="ECO:0000256" key="7">
    <source>
        <dbReference type="ARBA" id="ARBA00023163"/>
    </source>
</evidence>
<feature type="DNA-binding region" description="OmpR/PhoB-type" evidence="9">
    <location>
        <begin position="129"/>
        <end position="228"/>
    </location>
</feature>
<reference evidence="12 13" key="1">
    <citation type="submission" date="2021-05" db="EMBL/GenBank/DDBJ databases">
        <title>The draft genome of Geobacter pelophilus DSM 12255.</title>
        <authorList>
            <person name="Xu Z."/>
            <person name="Masuda Y."/>
            <person name="Itoh H."/>
            <person name="Senoo K."/>
        </authorList>
    </citation>
    <scope>NUCLEOTIDE SEQUENCE [LARGE SCALE GENOMIC DNA]</scope>
    <source>
        <strain evidence="12 13">DSM 12255</strain>
    </source>
</reference>
<dbReference type="Pfam" id="PF00072">
    <property type="entry name" value="Response_reg"/>
    <property type="match status" value="1"/>
</dbReference>
<keyword evidence="7" id="KW-0804">Transcription</keyword>
<dbReference type="SMART" id="SM00448">
    <property type="entry name" value="REC"/>
    <property type="match status" value="1"/>
</dbReference>
<dbReference type="AlphaFoldDB" id="A0AAW4L7B9"/>
<comment type="caution">
    <text evidence="12">The sequence shown here is derived from an EMBL/GenBank/DDBJ whole genome shotgun (WGS) entry which is preliminary data.</text>
</comment>
<dbReference type="GO" id="GO:0005829">
    <property type="term" value="C:cytosol"/>
    <property type="evidence" value="ECO:0007669"/>
    <property type="project" value="TreeGrafter"/>
</dbReference>
<dbReference type="PANTHER" id="PTHR48111">
    <property type="entry name" value="REGULATOR OF RPOS"/>
    <property type="match status" value="1"/>
</dbReference>
<evidence type="ECO:0000256" key="5">
    <source>
        <dbReference type="ARBA" id="ARBA00023015"/>
    </source>
</evidence>
<dbReference type="InterPro" id="IPR058124">
    <property type="entry name" value="CpxR-like_REC"/>
</dbReference>
<evidence type="ECO:0000313" key="13">
    <source>
        <dbReference type="Proteomes" id="UP000811899"/>
    </source>
</evidence>
<name>A0AAW4L7B9_9BACT</name>
<dbReference type="CDD" id="cd17623">
    <property type="entry name" value="REC_OmpR_CpxR"/>
    <property type="match status" value="1"/>
</dbReference>
<dbReference type="SUPFAM" id="SSF52172">
    <property type="entry name" value="CheY-like"/>
    <property type="match status" value="1"/>
</dbReference>
<keyword evidence="4" id="KW-0902">Two-component regulatory system</keyword>
<proteinExistence type="predicted"/>
<feature type="domain" description="Response regulatory" evidence="10">
    <location>
        <begin position="3"/>
        <end position="116"/>
    </location>
</feature>
<dbReference type="PROSITE" id="PS50110">
    <property type="entry name" value="RESPONSE_REGULATORY"/>
    <property type="match status" value="1"/>
</dbReference>
<dbReference type="InterPro" id="IPR016032">
    <property type="entry name" value="Sig_transdc_resp-reg_C-effctor"/>
</dbReference>
<evidence type="ECO:0000256" key="2">
    <source>
        <dbReference type="ARBA" id="ARBA00022490"/>
    </source>
</evidence>
<dbReference type="Proteomes" id="UP000811899">
    <property type="component" value="Unassembled WGS sequence"/>
</dbReference>
<comment type="subcellular location">
    <subcellularLocation>
        <location evidence="1">Cytoplasm</location>
    </subcellularLocation>
</comment>
<dbReference type="CDD" id="cd00383">
    <property type="entry name" value="trans_reg_C"/>
    <property type="match status" value="1"/>
</dbReference>
<dbReference type="Gene3D" id="3.40.50.2300">
    <property type="match status" value="1"/>
</dbReference>
<evidence type="ECO:0000256" key="9">
    <source>
        <dbReference type="PROSITE-ProRule" id="PRU01091"/>
    </source>
</evidence>
<dbReference type="InterPro" id="IPR001789">
    <property type="entry name" value="Sig_transdc_resp-reg_receiver"/>
</dbReference>
<keyword evidence="13" id="KW-1185">Reference proteome</keyword>
<dbReference type="GO" id="GO:0032993">
    <property type="term" value="C:protein-DNA complex"/>
    <property type="evidence" value="ECO:0007669"/>
    <property type="project" value="TreeGrafter"/>
</dbReference>
<dbReference type="InterPro" id="IPR001867">
    <property type="entry name" value="OmpR/PhoB-type_DNA-bd"/>
</dbReference>
<dbReference type="Gene3D" id="6.10.250.690">
    <property type="match status" value="1"/>
</dbReference>
<dbReference type="PANTHER" id="PTHR48111:SF39">
    <property type="entry name" value="TRANSCRIPTIONAL REGULATORY PROTEIN CPXR"/>
    <property type="match status" value="1"/>
</dbReference>
<evidence type="ECO:0000256" key="1">
    <source>
        <dbReference type="ARBA" id="ARBA00004496"/>
    </source>
</evidence>
<evidence type="ECO:0000256" key="4">
    <source>
        <dbReference type="ARBA" id="ARBA00023012"/>
    </source>
</evidence>
<feature type="modified residue" description="4-aspartylphosphate" evidence="8">
    <location>
        <position position="52"/>
    </location>
</feature>
<evidence type="ECO:0000313" key="12">
    <source>
        <dbReference type="EMBL" id="MBT0666062.1"/>
    </source>
</evidence>
<dbReference type="Pfam" id="PF00486">
    <property type="entry name" value="Trans_reg_C"/>
    <property type="match status" value="1"/>
</dbReference>
<dbReference type="Gene3D" id="1.10.10.10">
    <property type="entry name" value="Winged helix-like DNA-binding domain superfamily/Winged helix DNA-binding domain"/>
    <property type="match status" value="1"/>
</dbReference>
<dbReference type="FunFam" id="3.40.50.2300:FF:000001">
    <property type="entry name" value="DNA-binding response regulator PhoB"/>
    <property type="match status" value="1"/>
</dbReference>
<evidence type="ECO:0000259" key="10">
    <source>
        <dbReference type="PROSITE" id="PS50110"/>
    </source>
</evidence>
<sequence>MSTILIIDDDKDLCELLRDYLAAEGFSVESVYNGLDGADQAISGSYTLVVLDVMLPGINGFDVLRKIRAASKIPVLMLTARGEDVDRIVGLEMGADDYLPKPFNPRELVARIRAVLRRMEATHETQSNTGRIIVGDVELIAGTRTVLRSGEKVDLTTVEFAILEILLRQVGKVVSRDDLVKQGLGRTLTAYDRSIDVHVSSLRKKLGPSSGQSERIKTIRNIGYLYSAAM</sequence>
<dbReference type="SMART" id="SM00862">
    <property type="entry name" value="Trans_reg_C"/>
    <property type="match status" value="1"/>
</dbReference>